<organism evidence="3 4">
    <name type="scientific">Halopenitus malekzadehii</name>
    <dbReference type="NCBI Taxonomy" id="1267564"/>
    <lineage>
        <taxon>Archaea</taxon>
        <taxon>Methanobacteriati</taxon>
        <taxon>Methanobacteriota</taxon>
        <taxon>Stenosarchaea group</taxon>
        <taxon>Halobacteria</taxon>
        <taxon>Halobacteriales</taxon>
        <taxon>Haloferacaceae</taxon>
        <taxon>Halopenitus</taxon>
    </lineage>
</organism>
<keyword evidence="3" id="KW-0560">Oxidoreductase</keyword>
<evidence type="ECO:0000313" key="4">
    <source>
        <dbReference type="Proteomes" id="UP000199215"/>
    </source>
</evidence>
<dbReference type="OrthoDB" id="6111at2157"/>
<dbReference type="EMBL" id="FNWU01000011">
    <property type="protein sequence ID" value="SEH60120.1"/>
    <property type="molecule type" value="Genomic_DNA"/>
</dbReference>
<dbReference type="InterPro" id="IPR018146">
    <property type="entry name" value="Glyoxalase_1_CS"/>
</dbReference>
<dbReference type="PANTHER" id="PTHR21366">
    <property type="entry name" value="GLYOXALASE FAMILY PROTEIN"/>
    <property type="match status" value="1"/>
</dbReference>
<dbReference type="STRING" id="1267564.SAMN05192561_11145"/>
<keyword evidence="4" id="KW-1185">Reference proteome</keyword>
<dbReference type="InterPro" id="IPR037523">
    <property type="entry name" value="VOC_core"/>
</dbReference>
<dbReference type="RefSeq" id="WP_092817566.1">
    <property type="nucleotide sequence ID" value="NZ_FNWU01000011.1"/>
</dbReference>
<dbReference type="Gene3D" id="3.10.180.10">
    <property type="entry name" value="2,3-Dihydroxybiphenyl 1,2-Dioxygenase, domain 1"/>
    <property type="match status" value="1"/>
</dbReference>
<protein>
    <submittedName>
        <fullName evidence="3">Catechol 2,3-dioxygenase/glyoxylase I family protein</fullName>
    </submittedName>
</protein>
<dbReference type="InterPro" id="IPR050383">
    <property type="entry name" value="GlyoxalaseI/FosfomycinResist"/>
</dbReference>
<dbReference type="SUPFAM" id="SSF54593">
    <property type="entry name" value="Glyoxalase/Bleomycin resistance protein/Dihydroxybiphenyl dioxygenase"/>
    <property type="match status" value="1"/>
</dbReference>
<feature type="domain" description="VOC" evidence="2">
    <location>
        <begin position="7"/>
        <end position="134"/>
    </location>
</feature>
<keyword evidence="1" id="KW-0479">Metal-binding</keyword>
<proteinExistence type="predicted"/>
<evidence type="ECO:0000256" key="1">
    <source>
        <dbReference type="ARBA" id="ARBA00022723"/>
    </source>
</evidence>
<evidence type="ECO:0000313" key="3">
    <source>
        <dbReference type="EMBL" id="SEH60120.1"/>
    </source>
</evidence>
<name>A0A1H6JM59_9EURY</name>
<dbReference type="GO" id="GO:0004462">
    <property type="term" value="F:lactoylglutathione lyase activity"/>
    <property type="evidence" value="ECO:0007669"/>
    <property type="project" value="InterPro"/>
</dbReference>
<dbReference type="AlphaFoldDB" id="A0A1H6JM59"/>
<dbReference type="GO" id="GO:0051213">
    <property type="term" value="F:dioxygenase activity"/>
    <property type="evidence" value="ECO:0007669"/>
    <property type="project" value="UniProtKB-KW"/>
</dbReference>
<dbReference type="PROSITE" id="PS00934">
    <property type="entry name" value="GLYOXALASE_I_1"/>
    <property type="match status" value="1"/>
</dbReference>
<dbReference type="InterPro" id="IPR029068">
    <property type="entry name" value="Glyas_Bleomycin-R_OHBP_Dase"/>
</dbReference>
<keyword evidence="3" id="KW-0223">Dioxygenase</keyword>
<dbReference type="PROSITE" id="PS51819">
    <property type="entry name" value="VOC"/>
    <property type="match status" value="1"/>
</dbReference>
<sequence>MTIDVVDLDHVALRVSDLDAALAFYRDLLGLDVRDRDRYAAGEVPYVALVAGGRHLHLVPSEGPIDVGGDHVCLLVRSSGVDTRSELEALLDRIADAGYTVEPDEPRKRYGAYGRDWAAYVRDPDGRRVELKLH</sequence>
<reference evidence="3 4" key="1">
    <citation type="submission" date="2016-10" db="EMBL/GenBank/DDBJ databases">
        <authorList>
            <person name="de Groot N.N."/>
        </authorList>
    </citation>
    <scope>NUCLEOTIDE SEQUENCE [LARGE SCALE GENOMIC DNA]</scope>
    <source>
        <strain evidence="3 4">IBRC-M10418</strain>
    </source>
</reference>
<dbReference type="Proteomes" id="UP000199215">
    <property type="component" value="Unassembled WGS sequence"/>
</dbReference>
<gene>
    <name evidence="3" type="ORF">SAMN05192561_11145</name>
</gene>
<evidence type="ECO:0000259" key="2">
    <source>
        <dbReference type="PROSITE" id="PS51819"/>
    </source>
</evidence>
<dbReference type="Pfam" id="PF00903">
    <property type="entry name" value="Glyoxalase"/>
    <property type="match status" value="1"/>
</dbReference>
<dbReference type="InterPro" id="IPR004360">
    <property type="entry name" value="Glyas_Fos-R_dOase_dom"/>
</dbReference>
<dbReference type="GO" id="GO:0046872">
    <property type="term" value="F:metal ion binding"/>
    <property type="evidence" value="ECO:0007669"/>
    <property type="project" value="UniProtKB-KW"/>
</dbReference>
<accession>A0A1H6JM59</accession>